<evidence type="ECO:0000313" key="4">
    <source>
        <dbReference type="Proteomes" id="UP000075787"/>
    </source>
</evidence>
<accession>A0A161R8Z3</accession>
<dbReference type="RefSeq" id="WP_062760911.1">
    <property type="nucleotide sequence ID" value="NZ_CP121027.1"/>
</dbReference>
<dbReference type="InterPro" id="IPR011852">
    <property type="entry name" value="TRAP_TAXI"/>
</dbReference>
<dbReference type="OrthoDB" id="8477520at2"/>
<dbReference type="SUPFAM" id="SSF53850">
    <property type="entry name" value="Periplasmic binding protein-like II"/>
    <property type="match status" value="1"/>
</dbReference>
<evidence type="ECO:0000313" key="5">
    <source>
        <dbReference type="Proteomes" id="UP000257706"/>
    </source>
</evidence>
<name>A0A161R8Z3_9PROT</name>
<dbReference type="AlphaFoldDB" id="A0A161R8Z3"/>
<dbReference type="GeneID" id="97242141"/>
<protein>
    <submittedName>
        <fullName evidence="2">TRAP transporter substrate-binding protein</fullName>
    </submittedName>
</protein>
<evidence type="ECO:0000256" key="1">
    <source>
        <dbReference type="SAM" id="SignalP"/>
    </source>
</evidence>
<dbReference type="Proteomes" id="UP000075787">
    <property type="component" value="Unassembled WGS sequence"/>
</dbReference>
<feature type="chain" id="PRO_5036301046" evidence="1">
    <location>
        <begin position="28"/>
        <end position="322"/>
    </location>
</feature>
<dbReference type="PANTHER" id="PTHR42941">
    <property type="entry name" value="SLL1037 PROTEIN"/>
    <property type="match status" value="1"/>
</dbReference>
<keyword evidence="1" id="KW-0732">Signal</keyword>
<reference evidence="3 4" key="1">
    <citation type="submission" date="2015-12" db="EMBL/GenBank/DDBJ databases">
        <title>Genome sequence of Tistrella mobilis MCCC 1A02139.</title>
        <authorList>
            <person name="Lu L."/>
            <person name="Lai Q."/>
            <person name="Shao Z."/>
            <person name="Qian P."/>
        </authorList>
    </citation>
    <scope>NUCLEOTIDE SEQUENCE [LARGE SCALE GENOMIC DNA]</scope>
    <source>
        <strain evidence="3 4">MCCC 1A02139</strain>
    </source>
</reference>
<sequence length="322" mass="33134">MFRTIDRRMLGAAAVAALMLHAAPGFAADEGKPKSLTILAGPTGSSFYATAAGVAAILGDEGVRANAEMGGGTSNVVGVSRGTGELGLTMSIVPSVAAAGKPPFQEPITNVRGIASFTSMLAHIAVAGDSGVQSIGDLAGKRFASQPVGQATALIFDDLLAATGTDASKIDIVRGGLSFQTDQIKDHHSVGMVSVANYPASFFTELASTSDIRFLTIDDALAAKLQELNPGYARAAIPAGTYPGQDAAIPTVGTSMMMIASDEMPEDEAYWLTKTLIEKFKRLQGAHAALARLEPADMAAMPGITIHPGALRAYQEAGVLAK</sequence>
<evidence type="ECO:0000313" key="2">
    <source>
        <dbReference type="EMBL" id="HAE48882.1"/>
    </source>
</evidence>
<dbReference type="Proteomes" id="UP000257706">
    <property type="component" value="Unassembled WGS sequence"/>
</dbReference>
<reference evidence="2 5" key="2">
    <citation type="journal article" date="2018" name="Nat. Biotechnol.">
        <title>A standardized bacterial taxonomy based on genome phylogeny substantially revises the tree of life.</title>
        <authorList>
            <person name="Parks D.H."/>
            <person name="Chuvochina M."/>
            <person name="Waite D.W."/>
            <person name="Rinke C."/>
            <person name="Skarshewski A."/>
            <person name="Chaumeil P.A."/>
            <person name="Hugenholtz P."/>
        </authorList>
    </citation>
    <scope>NUCLEOTIDE SEQUENCE [LARGE SCALE GENOMIC DNA]</scope>
    <source>
        <strain evidence="2">UBA8739</strain>
    </source>
</reference>
<dbReference type="Pfam" id="PF16868">
    <property type="entry name" value="NMT1_3"/>
    <property type="match status" value="1"/>
</dbReference>
<organism evidence="3 4">
    <name type="scientific">Tistrella mobilis</name>
    <dbReference type="NCBI Taxonomy" id="171437"/>
    <lineage>
        <taxon>Bacteria</taxon>
        <taxon>Pseudomonadati</taxon>
        <taxon>Pseudomonadota</taxon>
        <taxon>Alphaproteobacteria</taxon>
        <taxon>Geminicoccales</taxon>
        <taxon>Geminicoccaceae</taxon>
        <taxon>Tistrella</taxon>
    </lineage>
</organism>
<evidence type="ECO:0000313" key="3">
    <source>
        <dbReference type="EMBL" id="KYO57873.1"/>
    </source>
</evidence>
<dbReference type="Gene3D" id="3.40.190.10">
    <property type="entry name" value="Periplasmic binding protein-like II"/>
    <property type="match status" value="2"/>
</dbReference>
<dbReference type="PANTHER" id="PTHR42941:SF1">
    <property type="entry name" value="SLL1037 PROTEIN"/>
    <property type="match status" value="1"/>
</dbReference>
<proteinExistence type="predicted"/>
<feature type="signal peptide" evidence="1">
    <location>
        <begin position="1"/>
        <end position="27"/>
    </location>
</feature>
<dbReference type="EMBL" id="DMAI01000254">
    <property type="protein sequence ID" value="HAE48882.1"/>
    <property type="molecule type" value="Genomic_DNA"/>
</dbReference>
<gene>
    <name evidence="3" type="ORF">AUP44_00060</name>
    <name evidence="2" type="ORF">DCK97_15810</name>
</gene>
<dbReference type="NCBIfam" id="TIGR02122">
    <property type="entry name" value="TRAP_TAXI"/>
    <property type="match status" value="1"/>
</dbReference>
<comment type="caution">
    <text evidence="3">The sequence shown here is derived from an EMBL/GenBank/DDBJ whole genome shotgun (WGS) entry which is preliminary data.</text>
</comment>
<dbReference type="EMBL" id="LPZR01000001">
    <property type="protein sequence ID" value="KYO57873.1"/>
    <property type="molecule type" value="Genomic_DNA"/>
</dbReference>